<feature type="region of interest" description="Disordered" evidence="1">
    <location>
        <begin position="17"/>
        <end position="37"/>
    </location>
</feature>
<dbReference type="OrthoDB" id="2796951at2759"/>
<dbReference type="EMBL" id="JAACJP010000017">
    <property type="protein sequence ID" value="KAF5379068.1"/>
    <property type="molecule type" value="Genomic_DNA"/>
</dbReference>
<evidence type="ECO:0000256" key="1">
    <source>
        <dbReference type="SAM" id="MobiDB-lite"/>
    </source>
</evidence>
<accession>A0A8H5H973</accession>
<dbReference type="AlphaFoldDB" id="A0A8H5H973"/>
<sequence length="350" mass="37927">MIWLSWRSSTSVYSTTQELAQKTSEDRRAHSPSGSGIATHNTSSLGWAHAILFLVLGRSELYVSLLGFVALGIESTLPTPTHKVKEASRLNHDAPNAQLRKQLPPANIVWLSDVNSRRLGGWRLFQVGVGDLAIGRSTNLIVNDSNIIIIRGCGEGRTVYQQIIHSIDKFFPESGLGTGDHPRASTSSWDPQIPLQCINRGVILLALSLTTSWVTMFSSASVAVFCGAGAVACRVLDTARESTVDSRATQHHPNRLRLRRQRRRIPVKASSFALVFLTDPAAPSTEDLPLTFQTSTFTQTINTATMDPEVLATSNGHSRKERAKLGSTSAGSVNGAERLNGAGAVVWHVV</sequence>
<evidence type="ECO:0000313" key="2">
    <source>
        <dbReference type="EMBL" id="KAF5379068.1"/>
    </source>
</evidence>
<gene>
    <name evidence="2" type="ORF">D9615_005942</name>
</gene>
<evidence type="ECO:0000313" key="3">
    <source>
        <dbReference type="Proteomes" id="UP000565441"/>
    </source>
</evidence>
<organism evidence="2 3">
    <name type="scientific">Tricholomella constricta</name>
    <dbReference type="NCBI Taxonomy" id="117010"/>
    <lineage>
        <taxon>Eukaryota</taxon>
        <taxon>Fungi</taxon>
        <taxon>Dikarya</taxon>
        <taxon>Basidiomycota</taxon>
        <taxon>Agaricomycotina</taxon>
        <taxon>Agaricomycetes</taxon>
        <taxon>Agaricomycetidae</taxon>
        <taxon>Agaricales</taxon>
        <taxon>Tricholomatineae</taxon>
        <taxon>Lyophyllaceae</taxon>
        <taxon>Tricholomella</taxon>
    </lineage>
</organism>
<comment type="caution">
    <text evidence="2">The sequence shown here is derived from an EMBL/GenBank/DDBJ whole genome shotgun (WGS) entry which is preliminary data.</text>
</comment>
<protein>
    <submittedName>
        <fullName evidence="2">Uncharacterized protein</fullName>
    </submittedName>
</protein>
<reference evidence="2 3" key="1">
    <citation type="journal article" date="2020" name="ISME J.">
        <title>Uncovering the hidden diversity of litter-decomposition mechanisms in mushroom-forming fungi.</title>
        <authorList>
            <person name="Floudas D."/>
            <person name="Bentzer J."/>
            <person name="Ahren D."/>
            <person name="Johansson T."/>
            <person name="Persson P."/>
            <person name="Tunlid A."/>
        </authorList>
    </citation>
    <scope>NUCLEOTIDE SEQUENCE [LARGE SCALE GENOMIC DNA]</scope>
    <source>
        <strain evidence="2 3">CBS 661.87</strain>
    </source>
</reference>
<dbReference type="Proteomes" id="UP000565441">
    <property type="component" value="Unassembled WGS sequence"/>
</dbReference>
<keyword evidence="3" id="KW-1185">Reference proteome</keyword>
<proteinExistence type="predicted"/>
<name>A0A8H5H973_9AGAR</name>